<keyword evidence="1" id="KW-0472">Membrane</keyword>
<evidence type="ECO:0000313" key="2">
    <source>
        <dbReference type="EMBL" id="SUC37761.1"/>
    </source>
</evidence>
<feature type="transmembrane region" description="Helical" evidence="1">
    <location>
        <begin position="12"/>
        <end position="28"/>
    </location>
</feature>
<proteinExistence type="predicted"/>
<organism evidence="2 3">
    <name type="scientific">Prevotella pallens</name>
    <dbReference type="NCBI Taxonomy" id="60133"/>
    <lineage>
        <taxon>Bacteria</taxon>
        <taxon>Pseudomonadati</taxon>
        <taxon>Bacteroidota</taxon>
        <taxon>Bacteroidia</taxon>
        <taxon>Bacteroidales</taxon>
        <taxon>Prevotellaceae</taxon>
        <taxon>Prevotella</taxon>
    </lineage>
</organism>
<sequence>MLYTILIFRDFIFKENALFTYFIVFFLYETVKTTESILNSDDIVYPFFIFRLFVFVLPKCVFFVFCIVLCTEHNSCNINYFRCCGLPTIPRLSTKYPTNIPQNVHIQPRNTPHFIPQGVGTDSLCPYFHIIKYAYSFPRTRMSTLSNTYIHSTTHVCSFLILRLFSYMRAR</sequence>
<name>A0A379GA25_9BACT</name>
<keyword evidence="1" id="KW-1133">Transmembrane helix</keyword>
<dbReference type="AlphaFoldDB" id="A0A379GA25"/>
<evidence type="ECO:0000313" key="3">
    <source>
        <dbReference type="Proteomes" id="UP000254235"/>
    </source>
</evidence>
<keyword evidence="1" id="KW-0812">Transmembrane</keyword>
<dbReference type="Proteomes" id="UP000254235">
    <property type="component" value="Unassembled WGS sequence"/>
</dbReference>
<gene>
    <name evidence="2" type="ORF">NCTC13043_02257</name>
</gene>
<reference evidence="2 3" key="1">
    <citation type="submission" date="2018-06" db="EMBL/GenBank/DDBJ databases">
        <authorList>
            <consortium name="Pathogen Informatics"/>
            <person name="Doyle S."/>
        </authorList>
    </citation>
    <scope>NUCLEOTIDE SEQUENCE [LARGE SCALE GENOMIC DNA]</scope>
    <source>
        <strain evidence="2 3">NCTC13043</strain>
    </source>
</reference>
<accession>A0A379GA25</accession>
<protein>
    <submittedName>
        <fullName evidence="2">Uncharacterized protein</fullName>
    </submittedName>
</protein>
<feature type="transmembrane region" description="Helical" evidence="1">
    <location>
        <begin position="48"/>
        <end position="70"/>
    </location>
</feature>
<evidence type="ECO:0000256" key="1">
    <source>
        <dbReference type="SAM" id="Phobius"/>
    </source>
</evidence>
<dbReference type="EMBL" id="UGTP01000003">
    <property type="protein sequence ID" value="SUC37761.1"/>
    <property type="molecule type" value="Genomic_DNA"/>
</dbReference>